<evidence type="ECO:0000256" key="2">
    <source>
        <dbReference type="ARBA" id="ARBA00001947"/>
    </source>
</evidence>
<protein>
    <recommendedName>
        <fullName evidence="4">aspartyl aminopeptidase</fullName>
        <ecNumber evidence="4">3.4.11.21</ecNumber>
    </recommendedName>
</protein>
<evidence type="ECO:0000256" key="3">
    <source>
        <dbReference type="ARBA" id="ARBA00008290"/>
    </source>
</evidence>
<dbReference type="EMBL" id="UIVS01000001">
    <property type="protein sequence ID" value="SVP90435.1"/>
    <property type="molecule type" value="Genomic_DNA"/>
</dbReference>
<evidence type="ECO:0000256" key="6">
    <source>
        <dbReference type="ARBA" id="ARBA00022670"/>
    </source>
</evidence>
<keyword evidence="5 11" id="KW-0031">Aminopeptidase</keyword>
<dbReference type="NCBIfam" id="NF002759">
    <property type="entry name" value="PRK02813.1"/>
    <property type="match status" value="1"/>
</dbReference>
<dbReference type="Gene3D" id="2.30.250.10">
    <property type="entry name" value="Aminopeptidase i, Domain 2"/>
    <property type="match status" value="1"/>
</dbReference>
<evidence type="ECO:0000256" key="7">
    <source>
        <dbReference type="ARBA" id="ARBA00022723"/>
    </source>
</evidence>
<evidence type="ECO:0000313" key="13">
    <source>
        <dbReference type="EMBL" id="SVP90435.1"/>
    </source>
</evidence>
<dbReference type="PANTHER" id="PTHR28570">
    <property type="entry name" value="ASPARTYL AMINOPEPTIDASE"/>
    <property type="match status" value="1"/>
</dbReference>
<evidence type="ECO:0000256" key="1">
    <source>
        <dbReference type="ARBA" id="ARBA00001335"/>
    </source>
</evidence>
<keyword evidence="7 11" id="KW-0479">Metal-binding</keyword>
<dbReference type="GO" id="GO:0008237">
    <property type="term" value="F:metallopeptidase activity"/>
    <property type="evidence" value="ECO:0007669"/>
    <property type="project" value="UniProtKB-KW"/>
</dbReference>
<dbReference type="SUPFAM" id="SSF101821">
    <property type="entry name" value="Aminopeptidase/glucanase lid domain"/>
    <property type="match status" value="1"/>
</dbReference>
<dbReference type="FunFam" id="2.30.250.10:FF:000001">
    <property type="entry name" value="Aspartyl aminopeptidase 1"/>
    <property type="match status" value="1"/>
</dbReference>
<dbReference type="GO" id="GO:0005737">
    <property type="term" value="C:cytoplasm"/>
    <property type="evidence" value="ECO:0007669"/>
    <property type="project" value="UniProtKB-ARBA"/>
</dbReference>
<accession>A0A3B0MKV4</accession>
<evidence type="ECO:0000313" key="12">
    <source>
        <dbReference type="EMBL" id="SVP89295.1"/>
    </source>
</evidence>
<dbReference type="InterPro" id="IPR001948">
    <property type="entry name" value="Peptidase_M18"/>
</dbReference>
<dbReference type="AlphaFoldDB" id="A0A3B0MKV4"/>
<dbReference type="PRINTS" id="PR00932">
    <property type="entry name" value="AMINO1PTASE"/>
</dbReference>
<comment type="similarity">
    <text evidence="3 11">Belongs to the peptidase M18 family.</text>
</comment>
<dbReference type="GO" id="GO:0008270">
    <property type="term" value="F:zinc ion binding"/>
    <property type="evidence" value="ECO:0007669"/>
    <property type="project" value="InterPro"/>
</dbReference>
<dbReference type="VEuPathDB" id="PiroplasmaDB:TA16610"/>
<keyword evidence="6 11" id="KW-0645">Protease</keyword>
<evidence type="ECO:0000256" key="5">
    <source>
        <dbReference type="ARBA" id="ARBA00022438"/>
    </source>
</evidence>
<dbReference type="EMBL" id="UIVT01000001">
    <property type="protein sequence ID" value="SVP89295.1"/>
    <property type="molecule type" value="Genomic_DNA"/>
</dbReference>
<reference evidence="13" key="1">
    <citation type="submission" date="2018-07" db="EMBL/GenBank/DDBJ databases">
        <authorList>
            <person name="Quirk P.G."/>
            <person name="Krulwich T.A."/>
        </authorList>
    </citation>
    <scope>NUCLEOTIDE SEQUENCE</scope>
    <source>
        <strain evidence="13">Anand</strain>
    </source>
</reference>
<dbReference type="CDD" id="cd05658">
    <property type="entry name" value="M18_DAP"/>
    <property type="match status" value="1"/>
</dbReference>
<name>A0A3B0MKV4_THEAN</name>
<evidence type="ECO:0000256" key="11">
    <source>
        <dbReference type="RuleBase" id="RU004386"/>
    </source>
</evidence>
<dbReference type="GO" id="GO:0006508">
    <property type="term" value="P:proteolysis"/>
    <property type="evidence" value="ECO:0007669"/>
    <property type="project" value="UniProtKB-KW"/>
</dbReference>
<evidence type="ECO:0000256" key="8">
    <source>
        <dbReference type="ARBA" id="ARBA00022801"/>
    </source>
</evidence>
<evidence type="ECO:0000256" key="9">
    <source>
        <dbReference type="ARBA" id="ARBA00022833"/>
    </source>
</evidence>
<evidence type="ECO:0000256" key="10">
    <source>
        <dbReference type="ARBA" id="ARBA00023049"/>
    </source>
</evidence>
<dbReference type="PANTHER" id="PTHR28570:SF3">
    <property type="entry name" value="ASPARTYL AMINOPEPTIDASE"/>
    <property type="match status" value="1"/>
</dbReference>
<dbReference type="SUPFAM" id="SSF53187">
    <property type="entry name" value="Zn-dependent exopeptidases"/>
    <property type="match status" value="1"/>
</dbReference>
<dbReference type="EC" id="3.4.11.21" evidence="4"/>
<dbReference type="Pfam" id="PF02127">
    <property type="entry name" value="Peptidase_M18"/>
    <property type="match status" value="1"/>
</dbReference>
<comment type="cofactor">
    <cofactor evidence="2">
        <name>Zn(2+)</name>
        <dbReference type="ChEBI" id="CHEBI:29105"/>
    </cofactor>
</comment>
<keyword evidence="10 11" id="KW-0482">Metalloprotease</keyword>
<dbReference type="InterPro" id="IPR023358">
    <property type="entry name" value="Peptidase_M18_dom2"/>
</dbReference>
<keyword evidence="8 11" id="KW-0378">Hydrolase</keyword>
<evidence type="ECO:0000256" key="4">
    <source>
        <dbReference type="ARBA" id="ARBA00011965"/>
    </source>
</evidence>
<comment type="catalytic activity">
    <reaction evidence="1">
        <text>Release of an N-terminal aspartate or glutamate from a peptide, with a preference for aspartate.</text>
        <dbReference type="EC" id="3.4.11.21"/>
    </reaction>
</comment>
<dbReference type="Gene3D" id="3.40.630.10">
    <property type="entry name" value="Zn peptidases"/>
    <property type="match status" value="1"/>
</dbReference>
<proteinExistence type="inferred from homology"/>
<keyword evidence="9 11" id="KW-0862">Zinc</keyword>
<gene>
    <name evidence="12" type="ORF">TAT_000114800</name>
    <name evidence="13" type="ORF">TAV_000114100</name>
</gene>
<sequence length="482" mass="53486">MSLNSCKLKEAQVLARKFVDFLNATGSPFHTVKQLSLYLTNHLPIKHLNELRCVTEQFFSENWKLENGQSYYVTNNNGTMMAFNIGKKFDPSKGGLILVCSHTDSPCLKLDFKCHVNNKGFNQLSVTTYGGGLWHTWMDRDLGLAGKVVVKSNDKLEEKLLHVQKPLILLPNLAIHLQNSTEREALKLNKDNHLKPLISTEVVHNLNSTQTEPLLKLVSSYHSLVIHLYYIVNIITVIAICFSELKCEVEDLVDFELCLMDSNPSCLSGVYEEFVSSGRLDNLGSCFGSISAFTDFVLNQGEDNDAVVVTVSYNYEEIGSSLSYGADSNMTFLWLEKLFGALGCSLMETRDRALVVSADMTHGVHPNYSEKHISTHSPAFHAGVVLKWNVNGRYATETHSSSLLRTAAASAGVPLQEFRVGNETPCGSTVGPILGSRLCVPVADVGFPQLAMHSCREMCSTVDLLNFKLLLQVLLFYDFTVV</sequence>
<organism evidence="13">
    <name type="scientific">Theileria annulata</name>
    <dbReference type="NCBI Taxonomy" id="5874"/>
    <lineage>
        <taxon>Eukaryota</taxon>
        <taxon>Sar</taxon>
        <taxon>Alveolata</taxon>
        <taxon>Apicomplexa</taxon>
        <taxon>Aconoidasida</taxon>
        <taxon>Piroplasmida</taxon>
        <taxon>Theileriidae</taxon>
        <taxon>Theileria</taxon>
    </lineage>
</organism>
<dbReference type="GO" id="GO:0004177">
    <property type="term" value="F:aminopeptidase activity"/>
    <property type="evidence" value="ECO:0007669"/>
    <property type="project" value="UniProtKB-KW"/>
</dbReference>